<sequence>MSSARQAIKTAYNDRVQLTAREKETIDALNASIAADRIPKGYDTLTEIRKSLAKETREALMSAIPDLEERGRAQRERITPEFDRLKGTAWQPVDDPVVRHGPYGSIVPHDGPIFVPQDPILHFPPLLGQPDHVGELWRASMSGFSSDPGLFYDIDQDPLRIFGHIGYTGDALLNGTVGLAMTFILPPERMEYTRRTVFEVSPVLRVRAFVSGSTGFYHPIWAADDKWSKSWESVEVTIMLSSGEWLAGASLPTALSSLEDVYPVGMSNDRRFYDWVPGPLRFTANMRDLRQRGVSILLRAALRYDFQLEGESDIWFRNRGGSASESAPAFDNASTFNCLPGVVTSLP</sequence>
<name>A0ABS8EHF9_9ACTN</name>
<comment type="caution">
    <text evidence="1">The sequence shown here is derived from an EMBL/GenBank/DDBJ whole genome shotgun (WGS) entry which is preliminary data.</text>
</comment>
<dbReference type="EMBL" id="JAINUL010000001">
    <property type="protein sequence ID" value="MCC0100581.1"/>
    <property type="molecule type" value="Genomic_DNA"/>
</dbReference>
<protein>
    <submittedName>
        <fullName evidence="1">Uncharacterized protein</fullName>
    </submittedName>
</protein>
<gene>
    <name evidence="1" type="ORF">K7B10_38620</name>
</gene>
<dbReference type="RefSeq" id="WP_229344340.1">
    <property type="nucleotide sequence ID" value="NZ_JAINUL010000001.1"/>
</dbReference>
<reference evidence="1 2" key="1">
    <citation type="submission" date="2021-08" db="EMBL/GenBank/DDBJ databases">
        <title>Genomic Architecture of Streptomyces flavotricini NGL1 and Streptomyces erythrochromogenes HMS4 With Differential Plant Beneficial attributes and laccase production capabilities.</title>
        <authorList>
            <person name="Salwan R."/>
            <person name="Kaur R."/>
            <person name="Sharma V."/>
        </authorList>
    </citation>
    <scope>NUCLEOTIDE SEQUENCE [LARGE SCALE GENOMIC DNA]</scope>
    <source>
        <strain evidence="1 2">NGL1</strain>
    </source>
</reference>
<proteinExistence type="predicted"/>
<organism evidence="1 2">
    <name type="scientific">Streptomyces flavotricini</name>
    <dbReference type="NCBI Taxonomy" id="66888"/>
    <lineage>
        <taxon>Bacteria</taxon>
        <taxon>Bacillati</taxon>
        <taxon>Actinomycetota</taxon>
        <taxon>Actinomycetes</taxon>
        <taxon>Kitasatosporales</taxon>
        <taxon>Streptomycetaceae</taxon>
        <taxon>Streptomyces</taxon>
    </lineage>
</organism>
<dbReference type="Proteomes" id="UP001520654">
    <property type="component" value="Unassembled WGS sequence"/>
</dbReference>
<evidence type="ECO:0000313" key="1">
    <source>
        <dbReference type="EMBL" id="MCC0100581.1"/>
    </source>
</evidence>
<accession>A0ABS8EHF9</accession>
<evidence type="ECO:0000313" key="2">
    <source>
        <dbReference type="Proteomes" id="UP001520654"/>
    </source>
</evidence>
<keyword evidence="2" id="KW-1185">Reference proteome</keyword>